<dbReference type="AlphaFoldDB" id="A0A9P1E4F3"/>
<keyword evidence="3" id="KW-1185">Reference proteome</keyword>
<proteinExistence type="predicted"/>
<gene>
    <name evidence="2" type="ORF">CEURO_LOCUS6343</name>
</gene>
<evidence type="ECO:0000256" key="1">
    <source>
        <dbReference type="SAM" id="SignalP"/>
    </source>
</evidence>
<dbReference type="Proteomes" id="UP001152484">
    <property type="component" value="Unassembled WGS sequence"/>
</dbReference>
<feature type="signal peptide" evidence="1">
    <location>
        <begin position="1"/>
        <end position="22"/>
    </location>
</feature>
<evidence type="ECO:0000313" key="2">
    <source>
        <dbReference type="EMBL" id="CAH9077515.1"/>
    </source>
</evidence>
<reference evidence="2" key="1">
    <citation type="submission" date="2022-07" db="EMBL/GenBank/DDBJ databases">
        <authorList>
            <person name="Macas J."/>
            <person name="Novak P."/>
            <person name="Neumann P."/>
        </authorList>
    </citation>
    <scope>NUCLEOTIDE SEQUENCE</scope>
</reference>
<feature type="non-terminal residue" evidence="2">
    <location>
        <position position="90"/>
    </location>
</feature>
<accession>A0A9P1E4F3</accession>
<evidence type="ECO:0000313" key="3">
    <source>
        <dbReference type="Proteomes" id="UP001152484"/>
    </source>
</evidence>
<organism evidence="2 3">
    <name type="scientific">Cuscuta europaea</name>
    <name type="common">European dodder</name>
    <dbReference type="NCBI Taxonomy" id="41803"/>
    <lineage>
        <taxon>Eukaryota</taxon>
        <taxon>Viridiplantae</taxon>
        <taxon>Streptophyta</taxon>
        <taxon>Embryophyta</taxon>
        <taxon>Tracheophyta</taxon>
        <taxon>Spermatophyta</taxon>
        <taxon>Magnoliopsida</taxon>
        <taxon>eudicotyledons</taxon>
        <taxon>Gunneridae</taxon>
        <taxon>Pentapetalae</taxon>
        <taxon>asterids</taxon>
        <taxon>lamiids</taxon>
        <taxon>Solanales</taxon>
        <taxon>Convolvulaceae</taxon>
        <taxon>Cuscuteae</taxon>
        <taxon>Cuscuta</taxon>
        <taxon>Cuscuta subgen. Cuscuta</taxon>
    </lineage>
</organism>
<keyword evidence="1" id="KW-0732">Signal</keyword>
<comment type="caution">
    <text evidence="2">The sequence shown here is derived from an EMBL/GenBank/DDBJ whole genome shotgun (WGS) entry which is preliminary data.</text>
</comment>
<feature type="chain" id="PRO_5040207304" description="Secreted protein" evidence="1">
    <location>
        <begin position="23"/>
        <end position="90"/>
    </location>
</feature>
<evidence type="ECO:0008006" key="4">
    <source>
        <dbReference type="Google" id="ProtNLM"/>
    </source>
</evidence>
<dbReference type="EMBL" id="CAMAPE010000010">
    <property type="protein sequence ID" value="CAH9077515.1"/>
    <property type="molecule type" value="Genomic_DNA"/>
</dbReference>
<protein>
    <recommendedName>
        <fullName evidence="4">Secreted protein</fullName>
    </recommendedName>
</protein>
<name>A0A9P1E4F3_CUSEU</name>
<sequence length="90" mass="9359">MALKLTLTIILIKAVMVTKVAAPTVTIGRQRRQRIVAMAADGDAGGLAKDGDTRVGGGGEGGWLEAGDAIVGCFSICGCPKFRLMDLVQR</sequence>